<feature type="chain" id="PRO_5043051454" evidence="1">
    <location>
        <begin position="25"/>
        <end position="209"/>
    </location>
</feature>
<protein>
    <submittedName>
        <fullName evidence="2">Uncharacterized protein</fullName>
    </submittedName>
</protein>
<name>A0AAN2C8P2_UNVUL</name>
<evidence type="ECO:0000256" key="1">
    <source>
        <dbReference type="SAM" id="SignalP"/>
    </source>
</evidence>
<sequence length="209" mass="21366">MIKRFKTIAAGAILAALCVAPALAQSMAMGAGEHGMPAGGDGHTFAGKPDLAATISLVKAGGGPEKFSVAKALTVMVGPALTTAEVKKLTKQYGKAAVANFIAVQDFAVQHAAATAIAAGVKFPNSSITGHALAARLVMDGVPGNNGAFYTGTMLDHLVTRKIHEATMDAIDAKYGAKLDANYHKISDQAFYDLAQALGAKSVTLAAFH</sequence>
<organism evidence="2 3">
    <name type="scientific">Vulcanimicrobium alpinum</name>
    <dbReference type="NCBI Taxonomy" id="3016050"/>
    <lineage>
        <taxon>Bacteria</taxon>
        <taxon>Bacillati</taxon>
        <taxon>Vulcanimicrobiota</taxon>
        <taxon>Vulcanimicrobiia</taxon>
        <taxon>Vulcanimicrobiales</taxon>
        <taxon>Vulcanimicrobiaceae</taxon>
        <taxon>Vulcanimicrobium</taxon>
    </lineage>
</organism>
<accession>A0AAN2C8P2</accession>
<keyword evidence="3" id="KW-1185">Reference proteome</keyword>
<proteinExistence type="predicted"/>
<dbReference type="AlphaFoldDB" id="A0AAN2C8P2"/>
<feature type="signal peptide" evidence="1">
    <location>
        <begin position="1"/>
        <end position="24"/>
    </location>
</feature>
<dbReference type="EMBL" id="AP025523">
    <property type="protein sequence ID" value="BDE05171.1"/>
    <property type="molecule type" value="Genomic_DNA"/>
</dbReference>
<dbReference type="RefSeq" id="WP_317996233.1">
    <property type="nucleotide sequence ID" value="NZ_AP025523.1"/>
</dbReference>
<evidence type="ECO:0000313" key="2">
    <source>
        <dbReference type="EMBL" id="BDE05171.1"/>
    </source>
</evidence>
<reference evidence="2 3" key="1">
    <citation type="journal article" date="2022" name="ISME Commun">
        <title>Vulcanimicrobium alpinus gen. nov. sp. nov., the first cultivated representative of the candidate phylum 'Eremiobacterota', is a metabolically versatile aerobic anoxygenic phototroph.</title>
        <authorList>
            <person name="Yabe S."/>
            <person name="Muto K."/>
            <person name="Abe K."/>
            <person name="Yokota A."/>
            <person name="Staudigel H."/>
            <person name="Tebo B.M."/>
        </authorList>
    </citation>
    <scope>NUCLEOTIDE SEQUENCE [LARGE SCALE GENOMIC DNA]</scope>
    <source>
        <strain evidence="2 3">WC8-2</strain>
    </source>
</reference>
<dbReference type="KEGG" id="vab:WPS_04470"/>
<keyword evidence="1" id="KW-0732">Signal</keyword>
<dbReference type="Proteomes" id="UP001317532">
    <property type="component" value="Chromosome"/>
</dbReference>
<evidence type="ECO:0000313" key="3">
    <source>
        <dbReference type="Proteomes" id="UP001317532"/>
    </source>
</evidence>
<gene>
    <name evidence="2" type="ORF">WPS_04470</name>
</gene>